<dbReference type="EMBL" id="CADCVE010000107">
    <property type="protein sequence ID" value="CAA9466785.1"/>
    <property type="molecule type" value="Genomic_DNA"/>
</dbReference>
<name>A0A6J4R828_9ACTN</name>
<feature type="compositionally biased region" description="Basic and acidic residues" evidence="1">
    <location>
        <begin position="1"/>
        <end position="16"/>
    </location>
</feature>
<proteinExistence type="predicted"/>
<accession>A0A6J4R828</accession>
<organism evidence="2">
    <name type="scientific">uncultured Rubrobacteraceae bacterium</name>
    <dbReference type="NCBI Taxonomy" id="349277"/>
    <lineage>
        <taxon>Bacteria</taxon>
        <taxon>Bacillati</taxon>
        <taxon>Actinomycetota</taxon>
        <taxon>Rubrobacteria</taxon>
        <taxon>Rubrobacterales</taxon>
        <taxon>Rubrobacteraceae</taxon>
        <taxon>environmental samples</taxon>
    </lineage>
</organism>
<gene>
    <name evidence="2" type="ORF">AVDCRST_MAG28-4178</name>
</gene>
<feature type="compositionally biased region" description="Basic and acidic residues" evidence="1">
    <location>
        <begin position="24"/>
        <end position="46"/>
    </location>
</feature>
<protein>
    <submittedName>
        <fullName evidence="2">Uncharacterized protein</fullName>
    </submittedName>
</protein>
<evidence type="ECO:0000256" key="1">
    <source>
        <dbReference type="SAM" id="MobiDB-lite"/>
    </source>
</evidence>
<feature type="region of interest" description="Disordered" evidence="1">
    <location>
        <begin position="1"/>
        <end position="46"/>
    </location>
</feature>
<dbReference type="AlphaFoldDB" id="A0A6J4R828"/>
<reference evidence="2" key="1">
    <citation type="submission" date="2020-02" db="EMBL/GenBank/DDBJ databases">
        <authorList>
            <person name="Meier V. D."/>
        </authorList>
    </citation>
    <scope>NUCLEOTIDE SEQUENCE</scope>
    <source>
        <strain evidence="2">AVDCRST_MAG28</strain>
    </source>
</reference>
<sequence>MKVRAGGEEKPQREEVVEPLEEPTPERRKQRREEPVPEKEPQEIPV</sequence>
<evidence type="ECO:0000313" key="2">
    <source>
        <dbReference type="EMBL" id="CAA9466785.1"/>
    </source>
</evidence>